<sequence length="108" mass="12334">GLNILEDAIAKHPNETYKNIDIQKSLDQYDLFRKEANFDEIYGDSDRTMDLGNNKILHIFEGRKFELALFDKNDVAIAAATIFGGGFKTYVDDKQTEEIFVVQAIELK</sequence>
<dbReference type="AlphaFoldDB" id="W1WUQ3"/>
<dbReference type="EMBL" id="AZMM01018434">
    <property type="protein sequence ID" value="ETJ20179.1"/>
    <property type="molecule type" value="Genomic_DNA"/>
</dbReference>
<reference evidence="1" key="1">
    <citation type="submission" date="2013-12" db="EMBL/GenBank/DDBJ databases">
        <title>A Varibaculum cambriense genome reconstructed from a premature infant gut community with otherwise low bacterial novelty that shifts toward anaerobic metabolism during the third week of life.</title>
        <authorList>
            <person name="Brown C.T."/>
            <person name="Sharon I."/>
            <person name="Thomas B.C."/>
            <person name="Castelle C.J."/>
            <person name="Morowitz M.J."/>
            <person name="Banfield J.F."/>
        </authorList>
    </citation>
    <scope>NUCLEOTIDE SEQUENCE</scope>
</reference>
<feature type="non-terminal residue" evidence="1">
    <location>
        <position position="1"/>
    </location>
</feature>
<evidence type="ECO:0000313" key="1">
    <source>
        <dbReference type="EMBL" id="ETJ20179.1"/>
    </source>
</evidence>
<protein>
    <submittedName>
        <fullName evidence="1">Uncharacterized protein</fullName>
    </submittedName>
</protein>
<proteinExistence type="predicted"/>
<accession>W1WUQ3</accession>
<name>W1WUQ3_9ZZZZ</name>
<comment type="caution">
    <text evidence="1">The sequence shown here is derived from an EMBL/GenBank/DDBJ whole genome shotgun (WGS) entry which is preliminary data.</text>
</comment>
<gene>
    <name evidence="1" type="ORF">Q604_UNBC18434G0001</name>
</gene>
<organism evidence="1">
    <name type="scientific">human gut metagenome</name>
    <dbReference type="NCBI Taxonomy" id="408170"/>
    <lineage>
        <taxon>unclassified sequences</taxon>
        <taxon>metagenomes</taxon>
        <taxon>organismal metagenomes</taxon>
    </lineage>
</organism>